<accession>A0AAN9RPY0</accession>
<dbReference type="GO" id="GO:0060320">
    <property type="term" value="P:rejection of self pollen"/>
    <property type="evidence" value="ECO:0007669"/>
    <property type="project" value="UniProtKB-KW"/>
</dbReference>
<evidence type="ECO:0000256" key="6">
    <source>
        <dbReference type="SAM" id="SignalP"/>
    </source>
</evidence>
<name>A0AAN9RPY0_PHACN</name>
<evidence type="ECO:0000313" key="8">
    <source>
        <dbReference type="Proteomes" id="UP001374584"/>
    </source>
</evidence>
<comment type="similarity">
    <text evidence="2">Belongs to the plant self-incompatibility (S1) protein family.</text>
</comment>
<evidence type="ECO:0000256" key="4">
    <source>
        <dbReference type="ARBA" id="ARBA00022525"/>
    </source>
</evidence>
<organism evidence="7 8">
    <name type="scientific">Phaseolus coccineus</name>
    <name type="common">Scarlet runner bean</name>
    <name type="synonym">Phaseolus multiflorus</name>
    <dbReference type="NCBI Taxonomy" id="3886"/>
    <lineage>
        <taxon>Eukaryota</taxon>
        <taxon>Viridiplantae</taxon>
        <taxon>Streptophyta</taxon>
        <taxon>Embryophyta</taxon>
        <taxon>Tracheophyta</taxon>
        <taxon>Spermatophyta</taxon>
        <taxon>Magnoliopsida</taxon>
        <taxon>eudicotyledons</taxon>
        <taxon>Gunneridae</taxon>
        <taxon>Pentapetalae</taxon>
        <taxon>rosids</taxon>
        <taxon>fabids</taxon>
        <taxon>Fabales</taxon>
        <taxon>Fabaceae</taxon>
        <taxon>Papilionoideae</taxon>
        <taxon>50 kb inversion clade</taxon>
        <taxon>NPAAA clade</taxon>
        <taxon>indigoferoid/millettioid clade</taxon>
        <taxon>Phaseoleae</taxon>
        <taxon>Phaseolus</taxon>
    </lineage>
</organism>
<proteinExistence type="inferred from homology"/>
<keyword evidence="8" id="KW-1185">Reference proteome</keyword>
<reference evidence="7 8" key="1">
    <citation type="submission" date="2024-01" db="EMBL/GenBank/DDBJ databases">
        <title>The genomes of 5 underutilized Papilionoideae crops provide insights into root nodulation and disease resistanc.</title>
        <authorList>
            <person name="Jiang F."/>
        </authorList>
    </citation>
    <scope>NUCLEOTIDE SEQUENCE [LARGE SCALE GENOMIC DNA]</scope>
    <source>
        <strain evidence="7">JINMINGXINNONG_FW02</strain>
        <tissue evidence="7">Leaves</tissue>
    </source>
</reference>
<dbReference type="EMBL" id="JAYMYR010000003">
    <property type="protein sequence ID" value="KAK7374253.1"/>
    <property type="molecule type" value="Genomic_DNA"/>
</dbReference>
<feature type="chain" id="PRO_5042920554" description="S-protein homolog" evidence="6">
    <location>
        <begin position="20"/>
        <end position="125"/>
    </location>
</feature>
<evidence type="ECO:0000256" key="3">
    <source>
        <dbReference type="ARBA" id="ARBA00022471"/>
    </source>
</evidence>
<evidence type="ECO:0000256" key="2">
    <source>
        <dbReference type="ARBA" id="ARBA00005581"/>
    </source>
</evidence>
<evidence type="ECO:0000256" key="1">
    <source>
        <dbReference type="ARBA" id="ARBA00004613"/>
    </source>
</evidence>
<comment type="subcellular location">
    <subcellularLocation>
        <location evidence="1">Secreted</location>
    </subcellularLocation>
</comment>
<gene>
    <name evidence="7" type="ORF">VNO80_07681</name>
</gene>
<keyword evidence="5 6" id="KW-0732">Signal</keyword>
<evidence type="ECO:0000256" key="5">
    <source>
        <dbReference type="ARBA" id="ARBA00022729"/>
    </source>
</evidence>
<dbReference type="Pfam" id="PF05938">
    <property type="entry name" value="Self-incomp_S1"/>
    <property type="match status" value="1"/>
</dbReference>
<sequence length="125" mass="14588">MSLHGRSVWLVLVVTLVLSVKNCVGTNRVVWLANTLTPAQNLAITCSFGEYLGGYLVTPEDHVKWENYDDIYDFKCTLEWSDEKPHVFRMYDEYRDGDCNPCLWFVKQNAACRFNGTFTCYKWRV</sequence>
<comment type="caution">
    <text evidence="7">The sequence shown here is derived from an EMBL/GenBank/DDBJ whole genome shotgun (WGS) entry which is preliminary data.</text>
</comment>
<feature type="signal peptide" evidence="6">
    <location>
        <begin position="1"/>
        <end position="19"/>
    </location>
</feature>
<dbReference type="Proteomes" id="UP001374584">
    <property type="component" value="Unassembled WGS sequence"/>
</dbReference>
<keyword evidence="4" id="KW-0964">Secreted</keyword>
<protein>
    <recommendedName>
        <fullName evidence="9">S-protein homolog</fullName>
    </recommendedName>
</protein>
<keyword evidence="3" id="KW-0713">Self-incompatibility</keyword>
<dbReference type="AlphaFoldDB" id="A0AAN9RPY0"/>
<evidence type="ECO:0008006" key="9">
    <source>
        <dbReference type="Google" id="ProtNLM"/>
    </source>
</evidence>
<evidence type="ECO:0000313" key="7">
    <source>
        <dbReference type="EMBL" id="KAK7374253.1"/>
    </source>
</evidence>
<dbReference type="GO" id="GO:0005576">
    <property type="term" value="C:extracellular region"/>
    <property type="evidence" value="ECO:0007669"/>
    <property type="project" value="UniProtKB-SubCell"/>
</dbReference>
<dbReference type="InterPro" id="IPR010264">
    <property type="entry name" value="Self-incomp_S1"/>
</dbReference>